<comment type="caution">
    <text evidence="1">The sequence shown here is derived from an EMBL/GenBank/DDBJ whole genome shotgun (WGS) entry which is preliminary data.</text>
</comment>
<reference evidence="1" key="1">
    <citation type="submission" date="2022-07" db="EMBL/GenBank/DDBJ databases">
        <title>Genome Sequence of Lecanicillium saksenae.</title>
        <authorList>
            <person name="Buettner E."/>
        </authorList>
    </citation>
    <scope>NUCLEOTIDE SEQUENCE</scope>
    <source>
        <strain evidence="1">VT-O1</strain>
    </source>
</reference>
<dbReference type="EMBL" id="JANAKD010002262">
    <property type="protein sequence ID" value="KAJ3474143.1"/>
    <property type="molecule type" value="Genomic_DNA"/>
</dbReference>
<dbReference type="Proteomes" id="UP001148737">
    <property type="component" value="Unassembled WGS sequence"/>
</dbReference>
<accession>A0ACC1QH00</accession>
<organism evidence="1 2">
    <name type="scientific">Lecanicillium saksenae</name>
    <dbReference type="NCBI Taxonomy" id="468837"/>
    <lineage>
        <taxon>Eukaryota</taxon>
        <taxon>Fungi</taxon>
        <taxon>Dikarya</taxon>
        <taxon>Ascomycota</taxon>
        <taxon>Pezizomycotina</taxon>
        <taxon>Sordariomycetes</taxon>
        <taxon>Hypocreomycetidae</taxon>
        <taxon>Hypocreales</taxon>
        <taxon>Cordycipitaceae</taxon>
        <taxon>Lecanicillium</taxon>
    </lineage>
</organism>
<evidence type="ECO:0000313" key="1">
    <source>
        <dbReference type="EMBL" id="KAJ3474143.1"/>
    </source>
</evidence>
<proteinExistence type="predicted"/>
<gene>
    <name evidence="1" type="ORF">NLG97_g9971</name>
</gene>
<evidence type="ECO:0000313" key="2">
    <source>
        <dbReference type="Proteomes" id="UP001148737"/>
    </source>
</evidence>
<name>A0ACC1QH00_9HYPO</name>
<sequence>MQQSFGAFIVALCASSLAAGAPTTEQPKQVGRVSVPVAARSDVQEPSGILALAKAYNKYNIPLYDDLAKAVENALSGLVQRDTGSILTKPYPENVDEEYLTATELGTPSQKLLLDFDTGSSDLWVLSADTPVDQRGDHAVYNPRNSTTAKQIDGGKWSISYGDGSTADGILYTDKVTIAGLTVEKQAIGSATHASGSFSADKNPNSGLLGLGFDKINTQKPKQKTWFTNVKDQLDAPLFTANLNDRAAGTYNFGFIDKKEYNGTIAYSPADGSRGYWGFKVDNYGVNTDKPDHNGFDAIADTGTSLILVPTRVFLWYWLHVPSSYYDFRYGAQLYRCSEKLPDFSFAVGGQTLTIPGDEINYQVASKDGKLCFGGIQRSDQITIFGDVAFKSNLVVFDVGGNRVGWAPKPKK</sequence>
<keyword evidence="2" id="KW-1185">Reference proteome</keyword>
<protein>
    <submittedName>
        <fullName evidence="1">Uncharacterized protein</fullName>
    </submittedName>
</protein>